<keyword evidence="9" id="KW-0378">Hydrolase</keyword>
<evidence type="ECO:0000259" key="10">
    <source>
        <dbReference type="Pfam" id="PF01883"/>
    </source>
</evidence>
<keyword evidence="6 9" id="KW-0408">Iron</keyword>
<dbReference type="InterPro" id="IPR000808">
    <property type="entry name" value="Mrp-like_CS"/>
</dbReference>
<evidence type="ECO:0000256" key="9">
    <source>
        <dbReference type="HAMAP-Rule" id="MF_02040"/>
    </source>
</evidence>
<comment type="similarity">
    <text evidence="2">In the C-terminal section; belongs to the Mrp/NBP35 ATP-binding proteins family.</text>
</comment>
<dbReference type="InterPro" id="IPR034904">
    <property type="entry name" value="FSCA_dom_sf"/>
</dbReference>
<comment type="function">
    <text evidence="9">Binds and transfers iron-sulfur (Fe-S) clusters to target apoproteins. Can hydrolyze ATP.</text>
</comment>
<protein>
    <recommendedName>
        <fullName evidence="9">Iron-sulfur cluster carrier protein</fullName>
    </recommendedName>
</protein>
<evidence type="ECO:0000256" key="8">
    <source>
        <dbReference type="ARBA" id="ARBA00024036"/>
    </source>
</evidence>
<evidence type="ECO:0000313" key="11">
    <source>
        <dbReference type="EMBL" id="WMS87494.1"/>
    </source>
</evidence>
<dbReference type="CDD" id="cd02037">
    <property type="entry name" value="Mrp_NBP35"/>
    <property type="match status" value="1"/>
</dbReference>
<reference evidence="11 12" key="1">
    <citation type="submission" date="2023-08" db="EMBL/GenBank/DDBJ databases">
        <title>Pleionea litopenaei sp. nov., isolated from stomach of juvenile Litopenaeus vannamei.</title>
        <authorList>
            <person name="Rho A.M."/>
            <person name="Hwang C.Y."/>
        </authorList>
    </citation>
    <scope>NUCLEOTIDE SEQUENCE [LARGE SCALE GENOMIC DNA]</scope>
    <source>
        <strain evidence="11 12">HL-JVS1</strain>
    </source>
</reference>
<dbReference type="GO" id="GO:0016887">
    <property type="term" value="F:ATP hydrolysis activity"/>
    <property type="evidence" value="ECO:0007669"/>
    <property type="project" value="UniProtKB-UniRule"/>
</dbReference>
<gene>
    <name evidence="11" type="primary">apbC</name>
    <name evidence="11" type="ORF">Q9312_00855</name>
</gene>
<dbReference type="Gene3D" id="3.40.50.300">
    <property type="entry name" value="P-loop containing nucleotide triphosphate hydrolases"/>
    <property type="match status" value="1"/>
</dbReference>
<feature type="binding site" evidence="9">
    <location>
        <begin position="104"/>
        <end position="111"/>
    </location>
    <ligand>
        <name>ATP</name>
        <dbReference type="ChEBI" id="CHEBI:30616"/>
    </ligand>
</feature>
<proteinExistence type="inferred from homology"/>
<dbReference type="HAMAP" id="MF_02040">
    <property type="entry name" value="Mrp_NBP35"/>
    <property type="match status" value="1"/>
</dbReference>
<dbReference type="AlphaFoldDB" id="A0AA51RU37"/>
<dbReference type="PANTHER" id="PTHR42961">
    <property type="entry name" value="IRON-SULFUR PROTEIN NUBPL"/>
    <property type="match status" value="1"/>
</dbReference>
<dbReference type="InterPro" id="IPR027417">
    <property type="entry name" value="P-loop_NTPase"/>
</dbReference>
<dbReference type="GO" id="GO:0046872">
    <property type="term" value="F:metal ion binding"/>
    <property type="evidence" value="ECO:0007669"/>
    <property type="project" value="UniProtKB-KW"/>
</dbReference>
<dbReference type="KEGG" id="plei:Q9312_00855"/>
<feature type="domain" description="MIP18 family-like" evidence="10">
    <location>
        <begin position="5"/>
        <end position="70"/>
    </location>
</feature>
<dbReference type="GO" id="GO:0051539">
    <property type="term" value="F:4 iron, 4 sulfur cluster binding"/>
    <property type="evidence" value="ECO:0007669"/>
    <property type="project" value="TreeGrafter"/>
</dbReference>
<dbReference type="EMBL" id="CP133548">
    <property type="protein sequence ID" value="WMS87494.1"/>
    <property type="molecule type" value="Genomic_DNA"/>
</dbReference>
<dbReference type="NCBIfam" id="NF008669">
    <property type="entry name" value="PRK11670.1"/>
    <property type="match status" value="1"/>
</dbReference>
<evidence type="ECO:0000256" key="1">
    <source>
        <dbReference type="ARBA" id="ARBA00007352"/>
    </source>
</evidence>
<comment type="similarity">
    <text evidence="1">In the N-terminal section; belongs to the MIP18 family.</text>
</comment>
<sequence length="361" mass="38165">MSVSEADVKQQLNAITIPELDNNLVDAGWLKAVDIDGNQATLRLVPSFPCQSQYADYAQKIAAQLESLSLTVAIDWAPRVAAYQHKAGVESLKGVKNIIAVASGKGGVGKSTTSVNLALALVAEGAKVGLLDADIYGPSQPIMLGKADSRPETLDQKRILPVLSHGVQSMSIGYLVDPEQAMVWRGPMASGALQQLINDTQWQDLDYLIVDLPPGTGDIQLTLSQRVPVTAAVVVTTPQDIALADAVKAMNMFEKVSVPVLGVIENMGVHICSECGHAEHIFGEGGGAGLAENAKIEFLGSLPLARSIRDHADSGTPSVVAEPDGTIAQMYQSIARKIAASLSTRAKDYSQSFPNISITND</sequence>
<dbReference type="GO" id="GO:0005829">
    <property type="term" value="C:cytosol"/>
    <property type="evidence" value="ECO:0007669"/>
    <property type="project" value="TreeGrafter"/>
</dbReference>
<organism evidence="11 12">
    <name type="scientific">Pleionea litopenaei</name>
    <dbReference type="NCBI Taxonomy" id="3070815"/>
    <lineage>
        <taxon>Bacteria</taxon>
        <taxon>Pseudomonadati</taxon>
        <taxon>Pseudomonadota</taxon>
        <taxon>Gammaproteobacteria</taxon>
        <taxon>Oceanospirillales</taxon>
        <taxon>Pleioneaceae</taxon>
        <taxon>Pleionea</taxon>
    </lineage>
</organism>
<dbReference type="InterPro" id="IPR044304">
    <property type="entry name" value="NUBPL-like"/>
</dbReference>
<evidence type="ECO:0000256" key="6">
    <source>
        <dbReference type="ARBA" id="ARBA00023004"/>
    </source>
</evidence>
<comment type="similarity">
    <text evidence="8 9">Belongs to the Mrp/NBP35 ATP-binding proteins family.</text>
</comment>
<keyword evidence="12" id="KW-1185">Reference proteome</keyword>
<dbReference type="Pfam" id="PF10609">
    <property type="entry name" value="ParA"/>
    <property type="match status" value="1"/>
</dbReference>
<dbReference type="RefSeq" id="WP_309202637.1">
    <property type="nucleotide sequence ID" value="NZ_CP133548.1"/>
</dbReference>
<dbReference type="GO" id="GO:0016226">
    <property type="term" value="P:iron-sulfur cluster assembly"/>
    <property type="evidence" value="ECO:0007669"/>
    <property type="project" value="InterPro"/>
</dbReference>
<keyword evidence="5 9" id="KW-0067">ATP-binding</keyword>
<dbReference type="Proteomes" id="UP001239782">
    <property type="component" value="Chromosome"/>
</dbReference>
<dbReference type="GO" id="GO:0140663">
    <property type="term" value="F:ATP-dependent FeS chaperone activity"/>
    <property type="evidence" value="ECO:0007669"/>
    <property type="project" value="InterPro"/>
</dbReference>
<dbReference type="GO" id="GO:0005524">
    <property type="term" value="F:ATP binding"/>
    <property type="evidence" value="ECO:0007669"/>
    <property type="project" value="UniProtKB-UniRule"/>
</dbReference>
<dbReference type="PANTHER" id="PTHR42961:SF2">
    <property type="entry name" value="IRON-SULFUR PROTEIN NUBPL"/>
    <property type="match status" value="1"/>
</dbReference>
<keyword evidence="7 9" id="KW-0411">Iron-sulfur</keyword>
<evidence type="ECO:0000256" key="4">
    <source>
        <dbReference type="ARBA" id="ARBA00022741"/>
    </source>
</evidence>
<evidence type="ECO:0000256" key="5">
    <source>
        <dbReference type="ARBA" id="ARBA00022840"/>
    </source>
</evidence>
<accession>A0AA51RU37</accession>
<evidence type="ECO:0000256" key="3">
    <source>
        <dbReference type="ARBA" id="ARBA00022723"/>
    </source>
</evidence>
<dbReference type="FunFam" id="3.40.50.300:FF:000418">
    <property type="entry name" value="Iron-sulfur cluster carrier protein"/>
    <property type="match status" value="1"/>
</dbReference>
<dbReference type="Pfam" id="PF01883">
    <property type="entry name" value="FeS_assembly_P"/>
    <property type="match status" value="1"/>
</dbReference>
<evidence type="ECO:0000256" key="7">
    <source>
        <dbReference type="ARBA" id="ARBA00023014"/>
    </source>
</evidence>
<comment type="subunit">
    <text evidence="9">Homodimer.</text>
</comment>
<dbReference type="SUPFAM" id="SSF117916">
    <property type="entry name" value="Fe-S cluster assembly (FSCA) domain-like"/>
    <property type="match status" value="1"/>
</dbReference>
<name>A0AA51RU37_9GAMM</name>
<keyword evidence="3 9" id="KW-0479">Metal-binding</keyword>
<dbReference type="InterPro" id="IPR033756">
    <property type="entry name" value="YlxH/NBP35"/>
</dbReference>
<dbReference type="PROSITE" id="PS01215">
    <property type="entry name" value="MRP"/>
    <property type="match status" value="1"/>
</dbReference>
<dbReference type="InterPro" id="IPR002744">
    <property type="entry name" value="MIP18-like"/>
</dbReference>
<evidence type="ECO:0000256" key="2">
    <source>
        <dbReference type="ARBA" id="ARBA00008205"/>
    </source>
</evidence>
<dbReference type="SUPFAM" id="SSF52540">
    <property type="entry name" value="P-loop containing nucleoside triphosphate hydrolases"/>
    <property type="match status" value="1"/>
</dbReference>
<keyword evidence="4 9" id="KW-0547">Nucleotide-binding</keyword>
<dbReference type="InterPro" id="IPR019591">
    <property type="entry name" value="Mrp/NBP35_ATP-bd"/>
</dbReference>
<evidence type="ECO:0000313" key="12">
    <source>
        <dbReference type="Proteomes" id="UP001239782"/>
    </source>
</evidence>